<dbReference type="Pfam" id="PF06736">
    <property type="entry name" value="TMEM175"/>
    <property type="match status" value="1"/>
</dbReference>
<evidence type="ECO:0000313" key="15">
    <source>
        <dbReference type="Proteomes" id="UP001479933"/>
    </source>
</evidence>
<keyword evidence="9" id="KW-0406">Ion transport</keyword>
<keyword evidence="10 13" id="KW-0472">Membrane</keyword>
<organism evidence="14 15">
    <name type="scientific">Gordonia hydrophobica</name>
    <dbReference type="NCBI Taxonomy" id="40516"/>
    <lineage>
        <taxon>Bacteria</taxon>
        <taxon>Bacillati</taxon>
        <taxon>Actinomycetota</taxon>
        <taxon>Actinomycetes</taxon>
        <taxon>Mycobacteriales</taxon>
        <taxon>Gordoniaceae</taxon>
        <taxon>Gordonia</taxon>
    </lineage>
</organism>
<evidence type="ECO:0000256" key="9">
    <source>
        <dbReference type="ARBA" id="ARBA00023065"/>
    </source>
</evidence>
<evidence type="ECO:0000256" key="12">
    <source>
        <dbReference type="ARBA" id="ARBA00034430"/>
    </source>
</evidence>
<evidence type="ECO:0000256" key="13">
    <source>
        <dbReference type="SAM" id="Phobius"/>
    </source>
</evidence>
<keyword evidence="8 13" id="KW-1133">Transmembrane helix</keyword>
<evidence type="ECO:0000256" key="6">
    <source>
        <dbReference type="ARBA" id="ARBA00022826"/>
    </source>
</evidence>
<keyword evidence="4" id="KW-0633">Potassium transport</keyword>
<evidence type="ECO:0000256" key="1">
    <source>
        <dbReference type="ARBA" id="ARBA00004141"/>
    </source>
</evidence>
<comment type="similarity">
    <text evidence="2">Belongs to the TMEM175 family.</text>
</comment>
<dbReference type="InterPro" id="IPR010617">
    <property type="entry name" value="TMEM175-like"/>
</dbReference>
<feature type="transmembrane region" description="Helical" evidence="13">
    <location>
        <begin position="60"/>
        <end position="78"/>
    </location>
</feature>
<keyword evidence="11" id="KW-0407">Ion channel</keyword>
<keyword evidence="3" id="KW-0813">Transport</keyword>
<dbReference type="EMBL" id="CP136137">
    <property type="protein sequence ID" value="WYY07525.1"/>
    <property type="molecule type" value="Genomic_DNA"/>
</dbReference>
<feature type="transmembrane region" description="Helical" evidence="13">
    <location>
        <begin position="167"/>
        <end position="186"/>
    </location>
</feature>
<comment type="catalytic activity">
    <reaction evidence="12">
        <text>K(+)(in) = K(+)(out)</text>
        <dbReference type="Rhea" id="RHEA:29463"/>
        <dbReference type="ChEBI" id="CHEBI:29103"/>
    </reaction>
</comment>
<keyword evidence="6" id="KW-0631">Potassium channel</keyword>
<evidence type="ECO:0000256" key="8">
    <source>
        <dbReference type="ARBA" id="ARBA00022989"/>
    </source>
</evidence>
<protein>
    <submittedName>
        <fullName evidence="14">TMEM175 family protein</fullName>
    </submittedName>
</protein>
<reference evidence="14 15" key="1">
    <citation type="journal article" date="2023" name="Virus Evol.">
        <title>Computational host range prediction-The good, the bad, and the ugly.</title>
        <authorList>
            <person name="Howell A.A."/>
            <person name="Versoza C.J."/>
            <person name="Pfeifer S.P."/>
        </authorList>
    </citation>
    <scope>NUCLEOTIDE SEQUENCE [LARGE SCALE GENOMIC DNA]</scope>
    <source>
        <strain evidence="14 15">1610/1b</strain>
    </source>
</reference>
<evidence type="ECO:0000256" key="2">
    <source>
        <dbReference type="ARBA" id="ARBA00006920"/>
    </source>
</evidence>
<dbReference type="Proteomes" id="UP001479933">
    <property type="component" value="Chromosome"/>
</dbReference>
<accession>A0ABZ2U1S5</accession>
<comment type="subcellular location">
    <subcellularLocation>
        <location evidence="1">Membrane</location>
        <topology evidence="1">Multi-pass membrane protein</topology>
    </subcellularLocation>
</comment>
<evidence type="ECO:0000256" key="4">
    <source>
        <dbReference type="ARBA" id="ARBA00022538"/>
    </source>
</evidence>
<gene>
    <name evidence="14" type="ORF">RVF87_00055</name>
</gene>
<feature type="transmembrane region" description="Helical" evidence="13">
    <location>
        <begin position="90"/>
        <end position="111"/>
    </location>
</feature>
<keyword evidence="5 13" id="KW-0812">Transmembrane</keyword>
<evidence type="ECO:0000256" key="7">
    <source>
        <dbReference type="ARBA" id="ARBA00022958"/>
    </source>
</evidence>
<name>A0ABZ2U1S5_9ACTN</name>
<proteinExistence type="inferred from homology"/>
<evidence type="ECO:0000256" key="3">
    <source>
        <dbReference type="ARBA" id="ARBA00022448"/>
    </source>
</evidence>
<keyword evidence="7" id="KW-0630">Potassium</keyword>
<feature type="transmembrane region" description="Helical" evidence="13">
    <location>
        <begin position="131"/>
        <end position="155"/>
    </location>
</feature>
<evidence type="ECO:0000313" key="14">
    <source>
        <dbReference type="EMBL" id="WYY07525.1"/>
    </source>
</evidence>
<evidence type="ECO:0000256" key="11">
    <source>
        <dbReference type="ARBA" id="ARBA00023303"/>
    </source>
</evidence>
<evidence type="ECO:0000256" key="5">
    <source>
        <dbReference type="ARBA" id="ARBA00022692"/>
    </source>
</evidence>
<keyword evidence="15" id="KW-1185">Reference proteome</keyword>
<dbReference type="RefSeq" id="WP_066165570.1">
    <property type="nucleotide sequence ID" value="NZ_CP136137.1"/>
</dbReference>
<evidence type="ECO:0000256" key="10">
    <source>
        <dbReference type="ARBA" id="ARBA00023136"/>
    </source>
</evidence>
<sequence>MVSDDRERTDFSPTDSPEFGRGVSYFDAVYGFAATLLIANVDSVPPEAWRDLHALLSSDVLGQLVGFFLSFAVIALFWRVSVRCLRAMTGLDGPTTAISLVATALIVLIPFTTQGISDPASADLPLPTAVYAVNVALAALAHSAVFVVAATRGLLRQPLDAARLRAAMLDYALTPAIFLLSIPLAFWVDPAVAQLSWLSLAVLLPLSGRRAERG</sequence>